<keyword evidence="6" id="KW-1185">Reference proteome</keyword>
<comment type="caution">
    <text evidence="5">The sequence shown here is derived from an EMBL/GenBank/DDBJ whole genome shotgun (WGS) entry which is preliminary data.</text>
</comment>
<dbReference type="RefSeq" id="WP_125016650.1">
    <property type="nucleotide sequence ID" value="NZ_QWEZ01000002.1"/>
</dbReference>
<evidence type="ECO:0000256" key="2">
    <source>
        <dbReference type="SAM" id="SignalP"/>
    </source>
</evidence>
<accession>A0A3P3VJX9</accession>
<feature type="chain" id="PRO_5017946364" evidence="2">
    <location>
        <begin position="26"/>
        <end position="452"/>
    </location>
</feature>
<dbReference type="InterPro" id="IPR011765">
    <property type="entry name" value="Pept_M16_N"/>
</dbReference>
<dbReference type="Proteomes" id="UP000280792">
    <property type="component" value="Unassembled WGS sequence"/>
</dbReference>
<sequence length="452" mass="51049">MRFFWLSGRLASLLGLLFISSQGFAAASSTHEYVLPNGLKLIVREDHRAPVVVSQVWYRIGSSYESVGHTGLSHLLEHMMFKDSKRLETGEFSRIMARVGASENAFTSRDATAYYQVLAANRLPLSFELEAERMQNLVISDEEFTRERQVVLEERRQRVEDRPEGITYERFQATAHQASPYGNPVIGWQQDLESMQADDLRRWYQNWYSPNNAIVVVVGDVDPEEVLQLATRYFGPIPARPHPQVKPLVEINTPGARRIEMELETARLPSLYMGFNVPVLNTAEQEWETYALRMLSGVLDGGYSARIETRLVRGSEVASSAGVGYSAFSRGDSLFTFSGVPNTQKGHDLEELESAFWEQIEQLKQTPPSQQELDRIKAQVISSLVYEQDSISSQAQQIGILESIGQSWRVADQELDRLNAITPEQIQQVAQKYLTRERVTVATLSPKATASQ</sequence>
<dbReference type="PANTHER" id="PTHR11851:SF49">
    <property type="entry name" value="MITOCHONDRIAL-PROCESSING PEPTIDASE SUBUNIT ALPHA"/>
    <property type="match status" value="1"/>
</dbReference>
<dbReference type="PANTHER" id="PTHR11851">
    <property type="entry name" value="METALLOPROTEASE"/>
    <property type="match status" value="1"/>
</dbReference>
<comment type="similarity">
    <text evidence="1">Belongs to the peptidase M16 family.</text>
</comment>
<proteinExistence type="inferred from homology"/>
<dbReference type="Gene3D" id="3.30.830.10">
    <property type="entry name" value="Metalloenzyme, LuxS/M16 peptidase-like"/>
    <property type="match status" value="2"/>
</dbReference>
<dbReference type="EMBL" id="QWEZ01000002">
    <property type="protein sequence ID" value="RRJ82684.1"/>
    <property type="molecule type" value="Genomic_DNA"/>
</dbReference>
<feature type="domain" description="Peptidase M16 N-terminal" evidence="3">
    <location>
        <begin position="42"/>
        <end position="186"/>
    </location>
</feature>
<reference evidence="5 6" key="2">
    <citation type="submission" date="2018-12" db="EMBL/GenBank/DDBJ databases">
        <title>Simiduia agarivorans gen. nov., sp. nov., a marine, agarolytic bacterium isolated from shallow coastal water from Keelung, Taiwan.</title>
        <authorList>
            <person name="Shieh W.Y."/>
        </authorList>
    </citation>
    <scope>NUCLEOTIDE SEQUENCE [LARGE SCALE GENOMIC DNA]</scope>
    <source>
        <strain evidence="5 6">GTF-13</strain>
    </source>
</reference>
<feature type="domain" description="Peptidase M16 C-terminal" evidence="4">
    <location>
        <begin position="195"/>
        <end position="379"/>
    </location>
</feature>
<reference evidence="5 6" key="1">
    <citation type="submission" date="2018-08" db="EMBL/GenBank/DDBJ databases">
        <authorList>
            <person name="Khan S.A."/>
        </authorList>
    </citation>
    <scope>NUCLEOTIDE SEQUENCE [LARGE SCALE GENOMIC DNA]</scope>
    <source>
        <strain evidence="5 6">GTF-13</strain>
    </source>
</reference>
<dbReference type="Pfam" id="PF00675">
    <property type="entry name" value="Peptidase_M16"/>
    <property type="match status" value="1"/>
</dbReference>
<dbReference type="InterPro" id="IPR011249">
    <property type="entry name" value="Metalloenz_LuxS/M16"/>
</dbReference>
<dbReference type="AlphaFoldDB" id="A0A3P3VJX9"/>
<dbReference type="GO" id="GO:0046872">
    <property type="term" value="F:metal ion binding"/>
    <property type="evidence" value="ECO:0007669"/>
    <property type="project" value="InterPro"/>
</dbReference>
<evidence type="ECO:0000259" key="4">
    <source>
        <dbReference type="Pfam" id="PF05193"/>
    </source>
</evidence>
<feature type="signal peptide" evidence="2">
    <location>
        <begin position="1"/>
        <end position="25"/>
    </location>
</feature>
<gene>
    <name evidence="5" type="ORF">D0544_12550</name>
</gene>
<keyword evidence="2" id="KW-0732">Signal</keyword>
<protein>
    <submittedName>
        <fullName evidence="5">Insulinase family protein</fullName>
    </submittedName>
</protein>
<evidence type="ECO:0000259" key="3">
    <source>
        <dbReference type="Pfam" id="PF00675"/>
    </source>
</evidence>
<dbReference type="SUPFAM" id="SSF63411">
    <property type="entry name" value="LuxS/MPP-like metallohydrolase"/>
    <property type="match status" value="2"/>
</dbReference>
<dbReference type="Pfam" id="PF05193">
    <property type="entry name" value="Peptidase_M16_C"/>
    <property type="match status" value="1"/>
</dbReference>
<evidence type="ECO:0000313" key="5">
    <source>
        <dbReference type="EMBL" id="RRJ82684.1"/>
    </source>
</evidence>
<organism evidence="5 6">
    <name type="scientific">Aestuariirhabdus litorea</name>
    <dbReference type="NCBI Taxonomy" id="2528527"/>
    <lineage>
        <taxon>Bacteria</taxon>
        <taxon>Pseudomonadati</taxon>
        <taxon>Pseudomonadota</taxon>
        <taxon>Gammaproteobacteria</taxon>
        <taxon>Oceanospirillales</taxon>
        <taxon>Aestuariirhabdaceae</taxon>
        <taxon>Aestuariirhabdus</taxon>
    </lineage>
</organism>
<dbReference type="InterPro" id="IPR050361">
    <property type="entry name" value="MPP/UQCRC_Complex"/>
</dbReference>
<evidence type="ECO:0000256" key="1">
    <source>
        <dbReference type="ARBA" id="ARBA00007261"/>
    </source>
</evidence>
<evidence type="ECO:0000313" key="6">
    <source>
        <dbReference type="Proteomes" id="UP000280792"/>
    </source>
</evidence>
<name>A0A3P3VJX9_9GAMM</name>
<dbReference type="InterPro" id="IPR007863">
    <property type="entry name" value="Peptidase_M16_C"/>
</dbReference>